<evidence type="ECO:0000313" key="2">
    <source>
        <dbReference type="Proteomes" id="UP000054075"/>
    </source>
</evidence>
<gene>
    <name evidence="1" type="ORF">RICGR_0586</name>
</gene>
<dbReference type="Proteomes" id="UP000054075">
    <property type="component" value="Unassembled WGS sequence"/>
</dbReference>
<dbReference type="AlphaFoldDB" id="A8PM01"/>
<sequence>MYFFESFWDGYSFPLNGCARQTASAMQGLLTPLFKKIHAL</sequence>
<organism evidence="1 2">
    <name type="scientific">Rickettsiella grylli</name>
    <dbReference type="NCBI Taxonomy" id="59196"/>
    <lineage>
        <taxon>Bacteria</taxon>
        <taxon>Pseudomonadati</taxon>
        <taxon>Pseudomonadota</taxon>
        <taxon>Gammaproteobacteria</taxon>
        <taxon>Legionellales</taxon>
        <taxon>Coxiellaceae</taxon>
        <taxon>Rickettsiella</taxon>
    </lineage>
</organism>
<accession>A8PM01</accession>
<reference evidence="1" key="2">
    <citation type="submission" date="2007-10" db="EMBL/GenBank/DDBJ databases">
        <authorList>
            <person name="Myers G.S."/>
        </authorList>
    </citation>
    <scope>NUCLEOTIDE SEQUENCE [LARGE SCALE GENOMIC DNA]</scope>
</reference>
<evidence type="ECO:0000313" key="1">
    <source>
        <dbReference type="EMBL" id="EDP46261.1"/>
    </source>
</evidence>
<reference evidence="1" key="1">
    <citation type="submission" date="2006-04" db="EMBL/GenBank/DDBJ databases">
        <authorList>
            <person name="Seshadri R."/>
            <person name="Federici B.A."/>
        </authorList>
    </citation>
    <scope>NUCLEOTIDE SEQUENCE [LARGE SCALE GENOMIC DNA]</scope>
</reference>
<comment type="caution">
    <text evidence="1">The sequence shown here is derived from an EMBL/GenBank/DDBJ whole genome shotgun (WGS) entry which is preliminary data.</text>
</comment>
<name>A8PM01_9COXI</name>
<proteinExistence type="predicted"/>
<keyword evidence="2" id="KW-1185">Reference proteome</keyword>
<dbReference type="EMBL" id="AAQJ02000001">
    <property type="protein sequence ID" value="EDP46261.1"/>
    <property type="molecule type" value="Genomic_DNA"/>
</dbReference>
<protein>
    <submittedName>
        <fullName evidence="1">Uncharacterized protein</fullName>
    </submittedName>
</protein>